<dbReference type="CDD" id="cd16018">
    <property type="entry name" value="Enpp"/>
    <property type="match status" value="1"/>
</dbReference>
<sequence length="468" mass="53207">MQKTVVLDVVGLTQSLIGKNTPFLAKWTQEAQGTTIQPVVPAVTCTAHATYLTGKWPKEHGIIANGWYFRDEDEVKLWRQSNKLIQSPKIWDIAKAADPDFTVANMGWWYNMNTKADYTLTPRPQYLADGRKLPDCYTQPADLRDKLQGQLGTFPLFNYWGPKTSIKSSKWIADASKITDDLYNPTLTLIYLPHLDYNLQRLGPDQNAPRLAKDLREIDAVCADLIKFYEARGAQVILLSEYGISSVNNPVHINRVLRRNGYIAVRNERDTELLDTAMSEAFAVSDHQIAHVYIQDQSKIAEVKKLLQQVEGIQEVLEGDERNIYNLAHERCGELVCIADNNSWFTYYFWLNDKMAPDYARMVDIHKKPGYDPVEMFTDPDIKMLIPLVAGKVLKKKLGFRMVMDIIPLDATLIKGSHGHVPEDKAEWPILFTKNLNQTLPQAPQATDVFSIILSHLQLPVPKQELIA</sequence>
<dbReference type="InterPro" id="IPR023116">
    <property type="entry name" value="Phosphonoacetate_hydro_insert"/>
</dbReference>
<dbReference type="Gene3D" id="3.30.1360.110">
    <property type="entry name" value="Domain 2, Phosphonoacetate Hydrolase"/>
    <property type="match status" value="1"/>
</dbReference>
<dbReference type="EMBL" id="JBHUHV010000053">
    <property type="protein sequence ID" value="MFD2068492.1"/>
    <property type="molecule type" value="Genomic_DNA"/>
</dbReference>
<name>A0ABW4X0H3_9BACT</name>
<dbReference type="Gene3D" id="3.40.720.10">
    <property type="entry name" value="Alkaline Phosphatase, subunit A"/>
    <property type="match status" value="1"/>
</dbReference>
<gene>
    <name evidence="1" type="ORF">ACFSKU_16495</name>
</gene>
<dbReference type="PANTHER" id="PTHR10151">
    <property type="entry name" value="ECTONUCLEOTIDE PYROPHOSPHATASE/PHOSPHODIESTERASE"/>
    <property type="match status" value="1"/>
</dbReference>
<dbReference type="RefSeq" id="WP_229959580.1">
    <property type="nucleotide sequence ID" value="NZ_JAJJWI010000005.1"/>
</dbReference>
<dbReference type="Pfam" id="PF01663">
    <property type="entry name" value="Phosphodiest"/>
    <property type="match status" value="1"/>
</dbReference>
<dbReference type="Proteomes" id="UP001597369">
    <property type="component" value="Unassembled WGS sequence"/>
</dbReference>
<dbReference type="SUPFAM" id="SSF53649">
    <property type="entry name" value="Alkaline phosphatase-like"/>
    <property type="match status" value="1"/>
</dbReference>
<evidence type="ECO:0000313" key="1">
    <source>
        <dbReference type="EMBL" id="MFD2068492.1"/>
    </source>
</evidence>
<dbReference type="InterPro" id="IPR002591">
    <property type="entry name" value="Phosphodiest/P_Trfase"/>
</dbReference>
<proteinExistence type="predicted"/>
<organism evidence="1 2">
    <name type="scientific">Pontibacter silvestris</name>
    <dbReference type="NCBI Taxonomy" id="2305183"/>
    <lineage>
        <taxon>Bacteria</taxon>
        <taxon>Pseudomonadati</taxon>
        <taxon>Bacteroidota</taxon>
        <taxon>Cytophagia</taxon>
        <taxon>Cytophagales</taxon>
        <taxon>Hymenobacteraceae</taxon>
        <taxon>Pontibacter</taxon>
    </lineage>
</organism>
<dbReference type="PANTHER" id="PTHR10151:SF120">
    <property type="entry name" value="BIS(5'-ADENOSYL)-TRIPHOSPHATASE"/>
    <property type="match status" value="1"/>
</dbReference>
<keyword evidence="2" id="KW-1185">Reference proteome</keyword>
<accession>A0ABW4X0H3</accession>
<comment type="caution">
    <text evidence="1">The sequence shown here is derived from an EMBL/GenBank/DDBJ whole genome shotgun (WGS) entry which is preliminary data.</text>
</comment>
<reference evidence="2" key="1">
    <citation type="journal article" date="2019" name="Int. J. Syst. Evol. Microbiol.">
        <title>The Global Catalogue of Microorganisms (GCM) 10K type strain sequencing project: providing services to taxonomists for standard genome sequencing and annotation.</title>
        <authorList>
            <consortium name="The Broad Institute Genomics Platform"/>
            <consortium name="The Broad Institute Genome Sequencing Center for Infectious Disease"/>
            <person name="Wu L."/>
            <person name="Ma J."/>
        </authorList>
    </citation>
    <scope>NUCLEOTIDE SEQUENCE [LARGE SCALE GENOMIC DNA]</scope>
    <source>
        <strain evidence="2">JCM 16545</strain>
    </source>
</reference>
<evidence type="ECO:0000313" key="2">
    <source>
        <dbReference type="Proteomes" id="UP001597369"/>
    </source>
</evidence>
<protein>
    <submittedName>
        <fullName evidence="1">Alkaline phosphatase family protein</fullName>
    </submittedName>
</protein>
<dbReference type="InterPro" id="IPR017850">
    <property type="entry name" value="Alkaline_phosphatase_core_sf"/>
</dbReference>